<evidence type="ECO:0000259" key="12">
    <source>
        <dbReference type="Pfam" id="PF02558"/>
    </source>
</evidence>
<feature type="domain" description="Ketopantoate reductase N-terminal" evidence="12">
    <location>
        <begin position="3"/>
        <end position="150"/>
    </location>
</feature>
<dbReference type="Pfam" id="PF08546">
    <property type="entry name" value="ApbA_C"/>
    <property type="match status" value="1"/>
</dbReference>
<dbReference type="InterPro" id="IPR050838">
    <property type="entry name" value="Ketopantoate_reductase"/>
</dbReference>
<dbReference type="InterPro" id="IPR013332">
    <property type="entry name" value="KPR_N"/>
</dbReference>
<evidence type="ECO:0000313" key="15">
    <source>
        <dbReference type="Proteomes" id="UP000886743"/>
    </source>
</evidence>
<comment type="function">
    <text evidence="1 11">Catalyzes the NADPH-dependent reduction of ketopantoate into pantoic acid.</text>
</comment>
<dbReference type="InterPro" id="IPR003710">
    <property type="entry name" value="ApbA"/>
</dbReference>
<evidence type="ECO:0000256" key="6">
    <source>
        <dbReference type="ARBA" id="ARBA00022655"/>
    </source>
</evidence>
<dbReference type="NCBIfam" id="TIGR00745">
    <property type="entry name" value="apbA_panE"/>
    <property type="match status" value="1"/>
</dbReference>
<dbReference type="InterPro" id="IPR008927">
    <property type="entry name" value="6-PGluconate_DH-like_C_sf"/>
</dbReference>
<dbReference type="Pfam" id="PF02558">
    <property type="entry name" value="ApbA"/>
    <property type="match status" value="1"/>
</dbReference>
<evidence type="ECO:0000256" key="9">
    <source>
        <dbReference type="ARBA" id="ARBA00032024"/>
    </source>
</evidence>
<protein>
    <recommendedName>
        <fullName evidence="5 11">2-dehydropantoate 2-reductase</fullName>
        <ecNumber evidence="4 11">1.1.1.169</ecNumber>
    </recommendedName>
    <alternativeName>
        <fullName evidence="9 11">Ketopantoate reductase</fullName>
    </alternativeName>
</protein>
<comment type="similarity">
    <text evidence="3 11">Belongs to the ketopantoate reductase family.</text>
</comment>
<dbReference type="InterPro" id="IPR013328">
    <property type="entry name" value="6PGD_dom2"/>
</dbReference>
<evidence type="ECO:0000256" key="2">
    <source>
        <dbReference type="ARBA" id="ARBA00004994"/>
    </source>
</evidence>
<dbReference type="Proteomes" id="UP000886743">
    <property type="component" value="Unassembled WGS sequence"/>
</dbReference>
<feature type="domain" description="Ketopantoate reductase C-terminal" evidence="13">
    <location>
        <begin position="175"/>
        <end position="297"/>
    </location>
</feature>
<dbReference type="Gene3D" id="1.10.1040.10">
    <property type="entry name" value="N-(1-d-carboxylethyl)-l-norvaline Dehydrogenase, domain 2"/>
    <property type="match status" value="1"/>
</dbReference>
<dbReference type="EC" id="1.1.1.169" evidence="4 11"/>
<accession>A0A9D1T0A1</accession>
<evidence type="ECO:0000256" key="5">
    <source>
        <dbReference type="ARBA" id="ARBA00019465"/>
    </source>
</evidence>
<evidence type="ECO:0000256" key="7">
    <source>
        <dbReference type="ARBA" id="ARBA00022857"/>
    </source>
</evidence>
<evidence type="ECO:0000256" key="4">
    <source>
        <dbReference type="ARBA" id="ARBA00013014"/>
    </source>
</evidence>
<dbReference type="SUPFAM" id="SSF51735">
    <property type="entry name" value="NAD(P)-binding Rossmann-fold domains"/>
    <property type="match status" value="1"/>
</dbReference>
<evidence type="ECO:0000313" key="14">
    <source>
        <dbReference type="EMBL" id="HIV03325.1"/>
    </source>
</evidence>
<evidence type="ECO:0000256" key="1">
    <source>
        <dbReference type="ARBA" id="ARBA00002919"/>
    </source>
</evidence>
<comment type="pathway">
    <text evidence="2 11">Cofactor biosynthesis; (R)-pantothenate biosynthesis; (R)-pantoate from 3-methyl-2-oxobutanoate: step 2/2.</text>
</comment>
<dbReference type="InterPro" id="IPR036291">
    <property type="entry name" value="NAD(P)-bd_dom_sf"/>
</dbReference>
<dbReference type="AlphaFoldDB" id="A0A9D1T0A1"/>
<evidence type="ECO:0000259" key="13">
    <source>
        <dbReference type="Pfam" id="PF08546"/>
    </source>
</evidence>
<name>A0A9D1T0A1_9FIRM</name>
<dbReference type="Gene3D" id="3.40.50.720">
    <property type="entry name" value="NAD(P)-binding Rossmann-like Domain"/>
    <property type="match status" value="1"/>
</dbReference>
<dbReference type="FunFam" id="1.10.1040.10:FF:000017">
    <property type="entry name" value="2-dehydropantoate 2-reductase"/>
    <property type="match status" value="1"/>
</dbReference>
<proteinExistence type="inferred from homology"/>
<dbReference type="PANTHER" id="PTHR43765">
    <property type="entry name" value="2-DEHYDROPANTOATE 2-REDUCTASE-RELATED"/>
    <property type="match status" value="1"/>
</dbReference>
<dbReference type="SUPFAM" id="SSF48179">
    <property type="entry name" value="6-phosphogluconate dehydrogenase C-terminal domain-like"/>
    <property type="match status" value="1"/>
</dbReference>
<evidence type="ECO:0000256" key="11">
    <source>
        <dbReference type="RuleBase" id="RU362068"/>
    </source>
</evidence>
<dbReference type="EMBL" id="DVOF01000209">
    <property type="protein sequence ID" value="HIV03325.1"/>
    <property type="molecule type" value="Genomic_DNA"/>
</dbReference>
<reference evidence="14" key="1">
    <citation type="submission" date="2020-10" db="EMBL/GenBank/DDBJ databases">
        <authorList>
            <person name="Gilroy R."/>
        </authorList>
    </citation>
    <scope>NUCLEOTIDE SEQUENCE</scope>
    <source>
        <strain evidence="14">4920</strain>
    </source>
</reference>
<comment type="caution">
    <text evidence="14">The sequence shown here is derived from an EMBL/GenBank/DDBJ whole genome shotgun (WGS) entry which is preliminary data.</text>
</comment>
<gene>
    <name evidence="14" type="ORF">IAC74_07095</name>
</gene>
<dbReference type="PANTHER" id="PTHR43765:SF2">
    <property type="entry name" value="2-DEHYDROPANTOATE 2-REDUCTASE"/>
    <property type="match status" value="1"/>
</dbReference>
<dbReference type="GO" id="GO:0050661">
    <property type="term" value="F:NADP binding"/>
    <property type="evidence" value="ECO:0007669"/>
    <property type="project" value="TreeGrafter"/>
</dbReference>
<evidence type="ECO:0000256" key="10">
    <source>
        <dbReference type="ARBA" id="ARBA00048793"/>
    </source>
</evidence>
<dbReference type="GO" id="GO:0008677">
    <property type="term" value="F:2-dehydropantoate 2-reductase activity"/>
    <property type="evidence" value="ECO:0007669"/>
    <property type="project" value="UniProtKB-EC"/>
</dbReference>
<keyword evidence="6 11" id="KW-0566">Pantothenate biosynthesis</keyword>
<keyword evidence="7 11" id="KW-0521">NADP</keyword>
<comment type="catalytic activity">
    <reaction evidence="10 11">
        <text>(R)-pantoate + NADP(+) = 2-dehydropantoate + NADPH + H(+)</text>
        <dbReference type="Rhea" id="RHEA:16233"/>
        <dbReference type="ChEBI" id="CHEBI:11561"/>
        <dbReference type="ChEBI" id="CHEBI:15378"/>
        <dbReference type="ChEBI" id="CHEBI:15980"/>
        <dbReference type="ChEBI" id="CHEBI:57783"/>
        <dbReference type="ChEBI" id="CHEBI:58349"/>
        <dbReference type="EC" id="1.1.1.169"/>
    </reaction>
</comment>
<reference evidence="14" key="2">
    <citation type="journal article" date="2021" name="PeerJ">
        <title>Extensive microbial diversity within the chicken gut microbiome revealed by metagenomics and culture.</title>
        <authorList>
            <person name="Gilroy R."/>
            <person name="Ravi A."/>
            <person name="Getino M."/>
            <person name="Pursley I."/>
            <person name="Horton D.L."/>
            <person name="Alikhan N.F."/>
            <person name="Baker D."/>
            <person name="Gharbi K."/>
            <person name="Hall N."/>
            <person name="Watson M."/>
            <person name="Adriaenssens E.M."/>
            <person name="Foster-Nyarko E."/>
            <person name="Jarju S."/>
            <person name="Secka A."/>
            <person name="Antonio M."/>
            <person name="Oren A."/>
            <person name="Chaudhuri R.R."/>
            <person name="La Ragione R."/>
            <person name="Hildebrand F."/>
            <person name="Pallen M.J."/>
        </authorList>
    </citation>
    <scope>NUCLEOTIDE SEQUENCE</scope>
    <source>
        <strain evidence="14">4920</strain>
    </source>
</reference>
<organism evidence="14 15">
    <name type="scientific">Candidatus Aphodoplasma excrementigallinarum</name>
    <dbReference type="NCBI Taxonomy" id="2840673"/>
    <lineage>
        <taxon>Bacteria</taxon>
        <taxon>Bacillati</taxon>
        <taxon>Bacillota</taxon>
        <taxon>Clostridia</taxon>
        <taxon>Eubacteriales</taxon>
        <taxon>Candidatus Aphodoplasma</taxon>
    </lineage>
</organism>
<dbReference type="GO" id="GO:0015940">
    <property type="term" value="P:pantothenate biosynthetic process"/>
    <property type="evidence" value="ECO:0007669"/>
    <property type="project" value="UniProtKB-KW"/>
</dbReference>
<dbReference type="InterPro" id="IPR013752">
    <property type="entry name" value="KPA_reductase"/>
</dbReference>
<sequence>MKIAVIGAGAMGCFYGAWLGALHDVFYIDAYQPQVDALNRDGITIVEGETERRYPARAYMSGSADERADLVILFVKTLYTERALTRNQNIIGKDTALLTLQNGAGNDRTIKTHMDEANLLIGTSKHNCVNLGGGVIRHSGSGETVIGSLSGNRALAERIRAVLEEGGFETQVSNNIQRIIWTKLFVNLSINALTALMDTRIGLVLDNAYAKDIATQIVREAVAVAEADGNAFDEKEILDMVFAIAHECAEGHASMCQDMQNRRLTEVDAINGAVARAAEEYGLSAPYNAMITKLVHCRELLYT</sequence>
<evidence type="ECO:0000256" key="3">
    <source>
        <dbReference type="ARBA" id="ARBA00007870"/>
    </source>
</evidence>
<dbReference type="GO" id="GO:0005737">
    <property type="term" value="C:cytoplasm"/>
    <property type="evidence" value="ECO:0007669"/>
    <property type="project" value="TreeGrafter"/>
</dbReference>
<keyword evidence="8 11" id="KW-0560">Oxidoreductase</keyword>
<evidence type="ECO:0000256" key="8">
    <source>
        <dbReference type="ARBA" id="ARBA00023002"/>
    </source>
</evidence>